<sequence length="66" mass="7176">MTPNDVPTLGARRVTPMVSATATEIRQRLGFRRNRLTETELSAVAMAMAEAIHATNTQHSAKSPGR</sequence>
<protein>
    <submittedName>
        <fullName evidence="1">Uncharacterized protein</fullName>
    </submittedName>
</protein>
<proteinExistence type="predicted"/>
<dbReference type="KEGG" id="nah:F5544_31285"/>
<dbReference type="AlphaFoldDB" id="A0A6G9YLF3"/>
<evidence type="ECO:0000313" key="2">
    <source>
        <dbReference type="Proteomes" id="UP000503540"/>
    </source>
</evidence>
<name>A0A6G9YLF3_9NOCA</name>
<organism evidence="1 2">
    <name type="scientific">Nocardia arthritidis</name>
    <dbReference type="NCBI Taxonomy" id="228602"/>
    <lineage>
        <taxon>Bacteria</taxon>
        <taxon>Bacillati</taxon>
        <taxon>Actinomycetota</taxon>
        <taxon>Actinomycetes</taxon>
        <taxon>Mycobacteriales</taxon>
        <taxon>Nocardiaceae</taxon>
        <taxon>Nocardia</taxon>
    </lineage>
</organism>
<evidence type="ECO:0000313" key="1">
    <source>
        <dbReference type="EMBL" id="QIS14099.1"/>
    </source>
</evidence>
<dbReference type="RefSeq" id="WP_167476552.1">
    <property type="nucleotide sequence ID" value="NZ_CP046172.1"/>
</dbReference>
<gene>
    <name evidence="1" type="ORF">F5544_31285</name>
</gene>
<dbReference type="Proteomes" id="UP000503540">
    <property type="component" value="Chromosome"/>
</dbReference>
<dbReference type="EMBL" id="CP046172">
    <property type="protein sequence ID" value="QIS14099.1"/>
    <property type="molecule type" value="Genomic_DNA"/>
</dbReference>
<reference evidence="1 2" key="1">
    <citation type="journal article" date="2019" name="ACS Chem. Biol.">
        <title>Identification and Mobilization of a Cryptic Antibiotic Biosynthesis Gene Locus from a Human-Pathogenic Nocardia Isolate.</title>
        <authorList>
            <person name="Herisse M."/>
            <person name="Ishida K."/>
            <person name="Porter J.L."/>
            <person name="Howden B."/>
            <person name="Hertweck C."/>
            <person name="Stinear T.P."/>
            <person name="Pidot S.J."/>
        </authorList>
    </citation>
    <scope>NUCLEOTIDE SEQUENCE [LARGE SCALE GENOMIC DNA]</scope>
    <source>
        <strain evidence="1 2">AUSMDU00012717</strain>
    </source>
</reference>
<accession>A0A6G9YLF3</accession>
<keyword evidence="2" id="KW-1185">Reference proteome</keyword>